<dbReference type="PROSITE" id="PS50113">
    <property type="entry name" value="PAC"/>
    <property type="match status" value="1"/>
</dbReference>
<dbReference type="GO" id="GO:0000160">
    <property type="term" value="P:phosphorelay signal transduction system"/>
    <property type="evidence" value="ECO:0007669"/>
    <property type="project" value="UniProtKB-KW"/>
</dbReference>
<dbReference type="PROSITE" id="PS50109">
    <property type="entry name" value="HIS_KIN"/>
    <property type="match status" value="1"/>
</dbReference>
<keyword evidence="5" id="KW-0067">ATP-binding</keyword>
<keyword evidence="2" id="KW-0808">Transferase</keyword>
<dbReference type="PRINTS" id="PR00344">
    <property type="entry name" value="BCTRLSENSOR"/>
</dbReference>
<dbReference type="SMART" id="SM00086">
    <property type="entry name" value="PAC"/>
    <property type="match status" value="2"/>
</dbReference>
<keyword evidence="1" id="KW-0597">Phosphoprotein</keyword>
<keyword evidence="11" id="KW-1185">Reference proteome</keyword>
<evidence type="ECO:0000313" key="10">
    <source>
        <dbReference type="EMBL" id="ACV12362.1"/>
    </source>
</evidence>
<dbReference type="InterPro" id="IPR013656">
    <property type="entry name" value="PAS_4"/>
</dbReference>
<dbReference type="GO" id="GO:0016301">
    <property type="term" value="F:kinase activity"/>
    <property type="evidence" value="ECO:0007669"/>
    <property type="project" value="UniProtKB-KW"/>
</dbReference>
<dbReference type="InterPro" id="IPR003018">
    <property type="entry name" value="GAF"/>
</dbReference>
<accession>C7NUK5</accession>
<dbReference type="InterPro" id="IPR003594">
    <property type="entry name" value="HATPase_dom"/>
</dbReference>
<dbReference type="STRING" id="519442.Huta_2195"/>
<dbReference type="SMART" id="SM00091">
    <property type="entry name" value="PAS"/>
    <property type="match status" value="2"/>
</dbReference>
<evidence type="ECO:0000256" key="2">
    <source>
        <dbReference type="ARBA" id="ARBA00022679"/>
    </source>
</evidence>
<feature type="domain" description="Histidine kinase" evidence="7">
    <location>
        <begin position="434"/>
        <end position="638"/>
    </location>
</feature>
<dbReference type="SMART" id="SM00387">
    <property type="entry name" value="HATPase_c"/>
    <property type="match status" value="1"/>
</dbReference>
<evidence type="ECO:0000259" key="7">
    <source>
        <dbReference type="PROSITE" id="PS50109"/>
    </source>
</evidence>
<sequence length="655" mass="72022">MRNDPQIDGATARERIYETFTDRDQNVESAVADGLVVGTERLGLSIGFFSRIDDGEQVIVRSIGEHPLLQPGETCPIEAAYCRRTVELDGLLSVQDAAVSTAISENAYETFDLGAYIGCKIVVDDEVYGTVCFGDKEPREAAFSEAEELFVELLARLTGQALERRRHARELAARNERLDAERERFRGIAETSFDALFRLDRDMTVTYVSAAIERVLGYDRASVVGVPLDRFIAPEAVETVARLHRRLMDGETVELQEVQFHDAADDPVTLEINARPITEDGTVTGVQGVARDVTDRQAREEALRIRTRAMDEAEIGITITTVNGAGASITYVNDAFERLTGYDASQADDAEFRFLHGPATDPKTVERIGEHVERGETVTVEMITYTSDGRPFWNRMTATPITDATGAVTHVLGFHDDVTDRKRGEKLLERLNRVLRHNLRNDMTVLLGQSDRLRGSEAGAAVADELESIVGDVLELAEGARRLERLARQPWEPERLDPATVVAEAVADPLDRHPEATLTHEIATDREICAGAETRIAVAELVENALEHDDDPPTQVTITARDDGEWIELTVADDGPGVPDLETDVIASGEETPLAHGRGLGLWLVNWIVTRYGGSFQLRSGDGDPPGTVATMRLPGIEHEAPLEAACKRPTTLGR</sequence>
<dbReference type="InterPro" id="IPR005467">
    <property type="entry name" value="His_kinase_dom"/>
</dbReference>
<dbReference type="Gene3D" id="3.30.450.20">
    <property type="entry name" value="PAS domain"/>
    <property type="match status" value="2"/>
</dbReference>
<dbReference type="PROSITE" id="PS50112">
    <property type="entry name" value="PAS"/>
    <property type="match status" value="1"/>
</dbReference>
<evidence type="ECO:0000256" key="5">
    <source>
        <dbReference type="ARBA" id="ARBA00022840"/>
    </source>
</evidence>
<feature type="domain" description="PAC" evidence="9">
    <location>
        <begin position="376"/>
        <end position="430"/>
    </location>
</feature>
<organism evidence="10 11">
    <name type="scientific">Halorhabdus utahensis (strain DSM 12940 / JCM 11049 / AX-2)</name>
    <dbReference type="NCBI Taxonomy" id="519442"/>
    <lineage>
        <taxon>Archaea</taxon>
        <taxon>Methanobacteriati</taxon>
        <taxon>Methanobacteriota</taxon>
        <taxon>Stenosarchaea group</taxon>
        <taxon>Halobacteria</taxon>
        <taxon>Halobacteriales</taxon>
        <taxon>Haloarculaceae</taxon>
        <taxon>Halorhabdus</taxon>
    </lineage>
</organism>
<evidence type="ECO:0000256" key="1">
    <source>
        <dbReference type="ARBA" id="ARBA00022553"/>
    </source>
</evidence>
<dbReference type="Pfam" id="PF13426">
    <property type="entry name" value="PAS_9"/>
    <property type="match status" value="1"/>
</dbReference>
<dbReference type="eggNOG" id="arCOG02364">
    <property type="taxonomic scope" value="Archaea"/>
</dbReference>
<protein>
    <submittedName>
        <fullName evidence="10">Multi-sensor signal transduction histidine kinase</fullName>
    </submittedName>
</protein>
<dbReference type="Pfam" id="PF13185">
    <property type="entry name" value="GAF_2"/>
    <property type="match status" value="1"/>
</dbReference>
<evidence type="ECO:0000256" key="6">
    <source>
        <dbReference type="ARBA" id="ARBA00023012"/>
    </source>
</evidence>
<dbReference type="KEGG" id="hut:Huta_2195"/>
<dbReference type="GeneID" id="8384489"/>
<dbReference type="HOGENOM" id="CLU_000445_114_58_2"/>
<dbReference type="SUPFAM" id="SSF55785">
    <property type="entry name" value="PYP-like sensor domain (PAS domain)"/>
    <property type="match status" value="2"/>
</dbReference>
<dbReference type="eggNOG" id="arCOG02369">
    <property type="taxonomic scope" value="Archaea"/>
</dbReference>
<gene>
    <name evidence="10" type="ordered locus">Huta_2195</name>
</gene>
<dbReference type="InterPro" id="IPR000014">
    <property type="entry name" value="PAS"/>
</dbReference>
<dbReference type="Gene3D" id="3.30.565.10">
    <property type="entry name" value="Histidine kinase-like ATPase, C-terminal domain"/>
    <property type="match status" value="1"/>
</dbReference>
<dbReference type="EMBL" id="CP001687">
    <property type="protein sequence ID" value="ACV12362.1"/>
    <property type="molecule type" value="Genomic_DNA"/>
</dbReference>
<evidence type="ECO:0000256" key="3">
    <source>
        <dbReference type="ARBA" id="ARBA00022741"/>
    </source>
</evidence>
<feature type="domain" description="PAS" evidence="8">
    <location>
        <begin position="181"/>
        <end position="251"/>
    </location>
</feature>
<dbReference type="Gene3D" id="3.30.450.40">
    <property type="match status" value="1"/>
</dbReference>
<dbReference type="InterPro" id="IPR000700">
    <property type="entry name" value="PAS-assoc_C"/>
</dbReference>
<dbReference type="PANTHER" id="PTHR43065">
    <property type="entry name" value="SENSOR HISTIDINE KINASE"/>
    <property type="match status" value="1"/>
</dbReference>
<proteinExistence type="predicted"/>
<dbReference type="CDD" id="cd00130">
    <property type="entry name" value="PAS"/>
    <property type="match status" value="2"/>
</dbReference>
<dbReference type="Pfam" id="PF08448">
    <property type="entry name" value="PAS_4"/>
    <property type="match status" value="1"/>
</dbReference>
<dbReference type="Pfam" id="PF02518">
    <property type="entry name" value="HATPase_c"/>
    <property type="match status" value="1"/>
</dbReference>
<evidence type="ECO:0000256" key="4">
    <source>
        <dbReference type="ARBA" id="ARBA00022777"/>
    </source>
</evidence>
<keyword evidence="3" id="KW-0547">Nucleotide-binding</keyword>
<dbReference type="Proteomes" id="UP000002071">
    <property type="component" value="Chromosome"/>
</dbReference>
<dbReference type="GO" id="GO:0005524">
    <property type="term" value="F:ATP binding"/>
    <property type="evidence" value="ECO:0007669"/>
    <property type="project" value="UniProtKB-KW"/>
</dbReference>
<dbReference type="SUPFAM" id="SSF55874">
    <property type="entry name" value="ATPase domain of HSP90 chaperone/DNA topoisomerase II/histidine kinase"/>
    <property type="match status" value="1"/>
</dbReference>
<keyword evidence="4 10" id="KW-0418">Kinase</keyword>
<dbReference type="InterPro" id="IPR004358">
    <property type="entry name" value="Sig_transdc_His_kin-like_C"/>
</dbReference>
<dbReference type="NCBIfam" id="TIGR00229">
    <property type="entry name" value="sensory_box"/>
    <property type="match status" value="2"/>
</dbReference>
<evidence type="ECO:0000313" key="11">
    <source>
        <dbReference type="Proteomes" id="UP000002071"/>
    </source>
</evidence>
<dbReference type="SUPFAM" id="SSF55781">
    <property type="entry name" value="GAF domain-like"/>
    <property type="match status" value="1"/>
</dbReference>
<dbReference type="SMART" id="SM00065">
    <property type="entry name" value="GAF"/>
    <property type="match status" value="1"/>
</dbReference>
<evidence type="ECO:0000259" key="9">
    <source>
        <dbReference type="PROSITE" id="PS50113"/>
    </source>
</evidence>
<dbReference type="InterPro" id="IPR001610">
    <property type="entry name" value="PAC"/>
</dbReference>
<dbReference type="PANTHER" id="PTHR43065:SF10">
    <property type="entry name" value="PEROXIDE STRESS-ACTIVATED HISTIDINE KINASE MAK3"/>
    <property type="match status" value="1"/>
</dbReference>
<evidence type="ECO:0000259" key="8">
    <source>
        <dbReference type="PROSITE" id="PS50112"/>
    </source>
</evidence>
<dbReference type="AlphaFoldDB" id="C7NUK5"/>
<keyword evidence="6" id="KW-0902">Two-component regulatory system</keyword>
<dbReference type="InterPro" id="IPR029016">
    <property type="entry name" value="GAF-like_dom_sf"/>
</dbReference>
<reference evidence="10 11" key="1">
    <citation type="journal article" date="2009" name="Stand. Genomic Sci.">
        <title>Complete genome sequence of Halorhabdus utahensis type strain (AX-2).</title>
        <authorList>
            <person name="Anderson I."/>
            <person name="Tindall B.J."/>
            <person name="Pomrenke H."/>
            <person name="Goker M."/>
            <person name="Lapidus A."/>
            <person name="Nolan M."/>
            <person name="Copeland A."/>
            <person name="Glavina Del Rio T."/>
            <person name="Chen F."/>
            <person name="Tice H."/>
            <person name="Cheng J.F."/>
            <person name="Lucas S."/>
            <person name="Chertkov O."/>
            <person name="Bruce D."/>
            <person name="Brettin T."/>
            <person name="Detter J.C."/>
            <person name="Han C."/>
            <person name="Goodwin L."/>
            <person name="Land M."/>
            <person name="Hauser L."/>
            <person name="Chang Y.J."/>
            <person name="Jeffries C.D."/>
            <person name="Pitluck S."/>
            <person name="Pati A."/>
            <person name="Mavromatis K."/>
            <person name="Ivanova N."/>
            <person name="Ovchinnikova G."/>
            <person name="Chen A."/>
            <person name="Palaniappan K."/>
            <person name="Chain P."/>
            <person name="Rohde M."/>
            <person name="Bristow J."/>
            <person name="Eisen J.A."/>
            <person name="Markowitz V."/>
            <person name="Hugenholtz P."/>
            <person name="Kyrpides N.C."/>
            <person name="Klenk H.P."/>
        </authorList>
    </citation>
    <scope>NUCLEOTIDE SEQUENCE [LARGE SCALE GENOMIC DNA]</scope>
    <source>
        <strain evidence="11">DSM 12940 / JCM 11049 / AX-2</strain>
    </source>
</reference>
<dbReference type="InterPro" id="IPR035965">
    <property type="entry name" value="PAS-like_dom_sf"/>
</dbReference>
<dbReference type="InterPro" id="IPR036890">
    <property type="entry name" value="HATPase_C_sf"/>
</dbReference>
<dbReference type="RefSeq" id="WP_015789933.1">
    <property type="nucleotide sequence ID" value="NC_013158.1"/>
</dbReference>
<name>C7NUK5_HALUD</name>